<protein>
    <recommendedName>
        <fullName evidence="3">AlgX/AlgJ SGNH hydrolase-like domain-containing protein</fullName>
    </recommendedName>
</protein>
<evidence type="ECO:0000313" key="1">
    <source>
        <dbReference type="EMBL" id="CAG9606797.1"/>
    </source>
</evidence>
<name>A0A9C7L925_9BACI</name>
<evidence type="ECO:0000313" key="2">
    <source>
        <dbReference type="Proteomes" id="UP000789845"/>
    </source>
</evidence>
<gene>
    <name evidence="1" type="ORF">NEOCIP111885_00485</name>
</gene>
<sequence>MNKLLIAIFLSFIGGIGLWNVMAEDVSFSKQENRILSPLPTFTASNFFSGDYTKEFEEYISDQFVWKKFWTGMKAHTERVALKQENNGIYFGKNGYLLEEFEKPEEQFQSNLNSIHSFTNKAEDITSYLLLAPTSVEIYKEKLPLYAASYSEKEVIDLAKKQLSGTLSFIDVYNTLLSKKNEQIYFRTDHHWTMRGAFYAYEVAAKAMGLTPFGLDDFSIDMVSKDFYGTYYSKANLQDIKPDQIEVFQPKFDVTYTVQYENGERSNTLYNWDYLSEKDQYALFLSGNHSLVKIQSTIQNGRKLAVIKDSYAHAFIPFLANHYEEIHVLDLRYYHMNIHEYLKNNEIHEALFLYNVANFSKDTNLIWLQH</sequence>
<comment type="caution">
    <text evidence="1">The sequence shown here is derived from an EMBL/GenBank/DDBJ whole genome shotgun (WGS) entry which is preliminary data.</text>
</comment>
<dbReference type="AlphaFoldDB" id="A0A9C7L925"/>
<evidence type="ECO:0008006" key="3">
    <source>
        <dbReference type="Google" id="ProtNLM"/>
    </source>
</evidence>
<dbReference type="InterPro" id="IPR025945">
    <property type="entry name" value="DHHW"/>
</dbReference>
<accession>A0A9C7L925</accession>
<reference evidence="1" key="1">
    <citation type="submission" date="2021-10" db="EMBL/GenBank/DDBJ databases">
        <authorList>
            <person name="Criscuolo A."/>
        </authorList>
    </citation>
    <scope>NUCLEOTIDE SEQUENCE</scope>
    <source>
        <strain evidence="1">CIP111885</strain>
    </source>
</reference>
<dbReference type="RefSeq" id="WP_230495070.1">
    <property type="nucleotide sequence ID" value="NZ_CAKJTG010000002.1"/>
</dbReference>
<dbReference type="Proteomes" id="UP000789845">
    <property type="component" value="Unassembled WGS sequence"/>
</dbReference>
<proteinExistence type="predicted"/>
<dbReference type="Pfam" id="PF14286">
    <property type="entry name" value="DHHW"/>
    <property type="match status" value="1"/>
</dbReference>
<keyword evidence="2" id="KW-1185">Reference proteome</keyword>
<dbReference type="EMBL" id="CAKJTG010000002">
    <property type="protein sequence ID" value="CAG9606797.1"/>
    <property type="molecule type" value="Genomic_DNA"/>
</dbReference>
<organism evidence="1 2">
    <name type="scientific">Pseudoneobacillus rhizosphaerae</name>
    <dbReference type="NCBI Taxonomy" id="2880968"/>
    <lineage>
        <taxon>Bacteria</taxon>
        <taxon>Bacillati</taxon>
        <taxon>Bacillota</taxon>
        <taxon>Bacilli</taxon>
        <taxon>Bacillales</taxon>
        <taxon>Bacillaceae</taxon>
        <taxon>Pseudoneobacillus</taxon>
    </lineage>
</organism>